<sequence>MNRLSLALGSLGIGLLSGCLSLPDLQLAKQAKNGGDLATAEANFRGLAEQGYVDGEIGLADILVRSPVPEQQAQAEALYRGALGRSPVAAVRLGKWLANKPQPTPQERAEAEGLLRQGLSEGDHSVLLPLVQLQLLDSQRMTSGEIDQELAQWQAQGIGEAQLGKILLYRARGDYAQHLGEIQKTCEAWLSQVSECYAELVAIYQKQGDTEARKALLERLQAAYQSAAVPPDRVLAAGKMLADPANGEPDPQAAKVLFELIAPAYADAWISLAELTISYPDLGGADEVVGYLEQGVSAGSSRAALTLGQLYMKGLEIPGDPQAAEKYLLLALANEPKAHFFLGKLYSEGSLGDIDPDKALQHLLIAARGGNPSADVALAQLFGAGKGVRINAVYAYSFASLAKSQGLPQGQMLMERLAPRLQPQDYRQVEELLARERSARSGEQLSLQNSTQSMQGML</sequence>
<dbReference type="InterPro" id="IPR011990">
    <property type="entry name" value="TPR-like_helical_dom_sf"/>
</dbReference>
<dbReference type="EMBL" id="LZEU01000001">
    <property type="protein sequence ID" value="MBC9250529.1"/>
    <property type="molecule type" value="Genomic_DNA"/>
</dbReference>
<dbReference type="PROSITE" id="PS51257">
    <property type="entry name" value="PROKAR_LIPOPROTEIN"/>
    <property type="match status" value="1"/>
</dbReference>
<dbReference type="Gene3D" id="1.25.40.10">
    <property type="entry name" value="Tetratricopeptide repeat domain"/>
    <property type="match status" value="1"/>
</dbReference>
<dbReference type="Proteomes" id="UP000744555">
    <property type="component" value="Unassembled WGS sequence"/>
</dbReference>
<proteinExistence type="predicted"/>
<dbReference type="SMART" id="SM00671">
    <property type="entry name" value="SEL1"/>
    <property type="match status" value="4"/>
</dbReference>
<dbReference type="RefSeq" id="WP_187805621.1">
    <property type="nucleotide sequence ID" value="NZ_LZEU01000001.1"/>
</dbReference>
<dbReference type="PANTHER" id="PTHR11102:SF147">
    <property type="entry name" value="SEL1L ADAPTOR SUBUNIT OF ERAD E3 UBIQUITIN LIGASE"/>
    <property type="match status" value="1"/>
</dbReference>
<evidence type="ECO:0000313" key="2">
    <source>
        <dbReference type="Proteomes" id="UP000744555"/>
    </source>
</evidence>
<accession>A0ABR7S0Q8</accession>
<evidence type="ECO:0000313" key="1">
    <source>
        <dbReference type="EMBL" id="MBC9250529.1"/>
    </source>
</evidence>
<protein>
    <recommendedName>
        <fullName evidence="3">Alginate biosynthesis protein AlgK</fullName>
    </recommendedName>
</protein>
<dbReference type="PANTHER" id="PTHR11102">
    <property type="entry name" value="SEL-1-LIKE PROTEIN"/>
    <property type="match status" value="1"/>
</dbReference>
<evidence type="ECO:0008006" key="3">
    <source>
        <dbReference type="Google" id="ProtNLM"/>
    </source>
</evidence>
<dbReference type="InterPro" id="IPR006597">
    <property type="entry name" value="Sel1-like"/>
</dbReference>
<dbReference type="InterPro" id="IPR050767">
    <property type="entry name" value="Sel1_AlgK"/>
</dbReference>
<reference evidence="1 2" key="1">
    <citation type="submission" date="2016-06" db="EMBL/GenBank/DDBJ databases">
        <authorList>
            <person name="Ramos C."/>
            <person name="Pintado A."/>
            <person name="Crespo-Gomez J.I."/>
        </authorList>
    </citation>
    <scope>NUCLEOTIDE SEQUENCE [LARGE SCALE GENOMIC DNA]</scope>
    <source>
        <strain evidence="1 2">AVO110</strain>
    </source>
</reference>
<dbReference type="Pfam" id="PF08238">
    <property type="entry name" value="Sel1"/>
    <property type="match status" value="3"/>
</dbReference>
<comment type="caution">
    <text evidence="1">The sequence shown here is derived from an EMBL/GenBank/DDBJ whole genome shotgun (WGS) entry which is preliminary data.</text>
</comment>
<gene>
    <name evidence="1" type="ORF">A9179_09615</name>
</gene>
<keyword evidence="2" id="KW-1185">Reference proteome</keyword>
<organism evidence="1 2">
    <name type="scientific">Aquipseudomonas alcaligenes</name>
    <name type="common">Pseudomonas alcaligenes</name>
    <dbReference type="NCBI Taxonomy" id="43263"/>
    <lineage>
        <taxon>Bacteria</taxon>
        <taxon>Pseudomonadati</taxon>
        <taxon>Pseudomonadota</taxon>
        <taxon>Gammaproteobacteria</taxon>
        <taxon>Pseudomonadales</taxon>
        <taxon>Pseudomonadaceae</taxon>
        <taxon>Aquipseudomonas</taxon>
    </lineage>
</organism>
<name>A0ABR7S0Q8_AQUAC</name>
<dbReference type="SUPFAM" id="SSF81901">
    <property type="entry name" value="HCP-like"/>
    <property type="match status" value="1"/>
</dbReference>